<dbReference type="InterPro" id="IPR021109">
    <property type="entry name" value="Peptidase_aspartic_dom_sf"/>
</dbReference>
<organism evidence="1 2">
    <name type="scientific">Cohnella terricola</name>
    <dbReference type="NCBI Taxonomy" id="1289167"/>
    <lineage>
        <taxon>Bacteria</taxon>
        <taxon>Bacillati</taxon>
        <taxon>Bacillota</taxon>
        <taxon>Bacilli</taxon>
        <taxon>Bacillales</taxon>
        <taxon>Paenibacillaceae</taxon>
        <taxon>Cohnella</taxon>
    </lineage>
</organism>
<dbReference type="EMBL" id="VNJJ01000010">
    <property type="protein sequence ID" value="TVX97961.1"/>
    <property type="molecule type" value="Genomic_DNA"/>
</dbReference>
<comment type="caution">
    <text evidence="1">The sequence shown here is derived from an EMBL/GenBank/DDBJ whole genome shotgun (WGS) entry which is preliminary data.</text>
</comment>
<dbReference type="AlphaFoldDB" id="A0A559JDK6"/>
<gene>
    <name evidence="1" type="ORF">FPZ45_17090</name>
</gene>
<evidence type="ECO:0000313" key="1">
    <source>
        <dbReference type="EMBL" id="TVX97961.1"/>
    </source>
</evidence>
<sequence>MKITYDGQLLTASLTVCYRGQRLQLTDIIIDTGSSHTIFSPDVLEEIGVTYENGDEVYEAYGIGGTVPFYTKVLDEIVIDQLQIQSIEVDVGMLPKSHKGLLGLDILKRYGFIVDLNKLELTAT</sequence>
<dbReference type="SUPFAM" id="SSF50630">
    <property type="entry name" value="Acid proteases"/>
    <property type="match status" value="1"/>
</dbReference>
<accession>A0A559JDK6</accession>
<evidence type="ECO:0008006" key="3">
    <source>
        <dbReference type="Google" id="ProtNLM"/>
    </source>
</evidence>
<name>A0A559JDK6_9BACL</name>
<proteinExistence type="predicted"/>
<dbReference type="Gene3D" id="2.40.70.10">
    <property type="entry name" value="Acid Proteases"/>
    <property type="match status" value="1"/>
</dbReference>
<dbReference type="OrthoDB" id="463626at2"/>
<protein>
    <recommendedName>
        <fullName evidence="3">Peptidase A2 domain-containing protein</fullName>
    </recommendedName>
</protein>
<dbReference type="Pfam" id="PF13650">
    <property type="entry name" value="Asp_protease_2"/>
    <property type="match status" value="1"/>
</dbReference>
<evidence type="ECO:0000313" key="2">
    <source>
        <dbReference type="Proteomes" id="UP000316330"/>
    </source>
</evidence>
<dbReference type="Proteomes" id="UP000316330">
    <property type="component" value="Unassembled WGS sequence"/>
</dbReference>
<dbReference type="RefSeq" id="WP_144704493.1">
    <property type="nucleotide sequence ID" value="NZ_VNJJ01000010.1"/>
</dbReference>
<reference evidence="1 2" key="1">
    <citation type="submission" date="2019-07" db="EMBL/GenBank/DDBJ databases">
        <authorList>
            <person name="Kim J."/>
        </authorList>
    </citation>
    <scope>NUCLEOTIDE SEQUENCE [LARGE SCALE GENOMIC DNA]</scope>
    <source>
        <strain evidence="1 2">G13</strain>
    </source>
</reference>
<keyword evidence="2" id="KW-1185">Reference proteome</keyword>